<feature type="region of interest" description="Disordered" evidence="9">
    <location>
        <begin position="153"/>
        <end position="174"/>
    </location>
</feature>
<evidence type="ECO:0000256" key="1">
    <source>
        <dbReference type="ARBA" id="ARBA00001947"/>
    </source>
</evidence>
<dbReference type="CDD" id="cd08066">
    <property type="entry name" value="MPN_AMSH_like"/>
    <property type="match status" value="1"/>
</dbReference>
<dbReference type="SMART" id="SM00232">
    <property type="entry name" value="JAB_MPN"/>
    <property type="match status" value="1"/>
</dbReference>
<reference evidence="11 12" key="2">
    <citation type="submission" date="2018-11" db="EMBL/GenBank/DDBJ databases">
        <authorList>
            <consortium name="Pathogen Informatics"/>
        </authorList>
    </citation>
    <scope>NUCLEOTIDE SEQUENCE [LARGE SCALE GENOMIC DNA]</scope>
    <source>
        <strain evidence="11 12">Costa Rica</strain>
    </source>
</reference>
<dbReference type="STRING" id="334426.A0A0R3PDG1"/>
<dbReference type="GO" id="GO:0070536">
    <property type="term" value="P:protein K63-linked deubiquitination"/>
    <property type="evidence" value="ECO:0007669"/>
    <property type="project" value="InterPro"/>
</dbReference>
<dbReference type="PANTHER" id="PTHR12947">
    <property type="entry name" value="AMSH-LIKE PROTEASE"/>
    <property type="match status" value="1"/>
</dbReference>
<evidence type="ECO:0000256" key="8">
    <source>
        <dbReference type="ARBA" id="ARBA00023049"/>
    </source>
</evidence>
<keyword evidence="7" id="KW-0862">Zinc</keyword>
<evidence type="ECO:0000313" key="11">
    <source>
        <dbReference type="EMBL" id="VDM53558.1"/>
    </source>
</evidence>
<accession>A0A0R3PDG1</accession>
<comment type="cofactor">
    <cofactor evidence="1">
        <name>Zn(2+)</name>
        <dbReference type="ChEBI" id="CHEBI:29105"/>
    </cofactor>
</comment>
<evidence type="ECO:0000256" key="2">
    <source>
        <dbReference type="ARBA" id="ARBA00010981"/>
    </source>
</evidence>
<reference evidence="13" key="1">
    <citation type="submission" date="2016-04" db="UniProtKB">
        <authorList>
            <consortium name="WormBaseParasite"/>
        </authorList>
    </citation>
    <scope>IDENTIFICATION</scope>
</reference>
<dbReference type="SUPFAM" id="SSF102712">
    <property type="entry name" value="JAB1/MPN domain"/>
    <property type="match status" value="1"/>
</dbReference>
<feature type="domain" description="MPN" evidence="10">
    <location>
        <begin position="193"/>
        <end position="322"/>
    </location>
</feature>
<keyword evidence="5" id="KW-0833">Ubl conjugation pathway</keyword>
<evidence type="ECO:0000256" key="4">
    <source>
        <dbReference type="ARBA" id="ARBA00022723"/>
    </source>
</evidence>
<keyword evidence="12" id="KW-1185">Reference proteome</keyword>
<evidence type="ECO:0000313" key="13">
    <source>
        <dbReference type="WBParaSite" id="ACOC_0000197201-mRNA-1"/>
    </source>
</evidence>
<dbReference type="PANTHER" id="PTHR12947:SF13">
    <property type="entry name" value="FI19924P1"/>
    <property type="match status" value="1"/>
</dbReference>
<dbReference type="AlphaFoldDB" id="A0A0R3PDG1"/>
<evidence type="ECO:0000256" key="7">
    <source>
        <dbReference type="ARBA" id="ARBA00022833"/>
    </source>
</evidence>
<dbReference type="InterPro" id="IPR000555">
    <property type="entry name" value="JAMM/MPN+_dom"/>
</dbReference>
<dbReference type="PROSITE" id="PS50249">
    <property type="entry name" value="MPN"/>
    <property type="match status" value="1"/>
</dbReference>
<sequence length="363" mass="39887">MEERVQTQGSNKANATDRMAKLLAMAKPQKISNTIPIVRYYRSMIEAHRMAVSYMNSQDLERALVLLIRFCRDHIQAEEIKRSLRLKFENEAAEAKKSIHQAGQEFENASIAHVPEGSSAFVSSAETIAIRIINPGVNTSDISFPGLSAPSSSTNITNLSTKRGETPSAPHIDRSNKPNNVFHSVCGAVSNRVVLIPGDLIKKFLICAEDNTLRNIETCGTLCGTIIGCELVVSHVILPKQTGASDGCYAEGEEEVFAYQNKHDLITLGWIHTHPSQTAFLSSVDLHTHCAYQIMLNEAIAIVCAPTHNQVGTFVLSSYGMSVVESCTKAGFHLHPDAEKLFLEAEHVRYSGDLSITIVDMRH</sequence>
<keyword evidence="6" id="KW-0378">Hydrolase</keyword>
<dbReference type="GO" id="GO:0006508">
    <property type="term" value="P:proteolysis"/>
    <property type="evidence" value="ECO:0007669"/>
    <property type="project" value="UniProtKB-KW"/>
</dbReference>
<evidence type="ECO:0000259" key="10">
    <source>
        <dbReference type="PROSITE" id="PS50249"/>
    </source>
</evidence>
<keyword evidence="4" id="KW-0479">Metal-binding</keyword>
<evidence type="ECO:0000256" key="9">
    <source>
        <dbReference type="SAM" id="MobiDB-lite"/>
    </source>
</evidence>
<evidence type="ECO:0000256" key="6">
    <source>
        <dbReference type="ARBA" id="ARBA00022801"/>
    </source>
</evidence>
<evidence type="ECO:0000256" key="5">
    <source>
        <dbReference type="ARBA" id="ARBA00022786"/>
    </source>
</evidence>
<evidence type="ECO:0000313" key="12">
    <source>
        <dbReference type="Proteomes" id="UP000267027"/>
    </source>
</evidence>
<dbReference type="InterPro" id="IPR037518">
    <property type="entry name" value="MPN"/>
</dbReference>
<dbReference type="WBParaSite" id="ACOC_0000197201-mRNA-1">
    <property type="protein sequence ID" value="ACOC_0000197201-mRNA-1"/>
    <property type="gene ID" value="ACOC_0000197201"/>
</dbReference>
<gene>
    <name evidence="11" type="ORF">ACOC_LOCUS1973</name>
</gene>
<dbReference type="Pfam" id="PF01398">
    <property type="entry name" value="JAB"/>
    <property type="match status" value="1"/>
</dbReference>
<dbReference type="Gene3D" id="1.20.58.80">
    <property type="entry name" value="Phosphotransferase system, lactose/cellobiose-type IIA subunit"/>
    <property type="match status" value="1"/>
</dbReference>
<dbReference type="GO" id="GO:0061578">
    <property type="term" value="F:K63-linked deubiquitinase activity"/>
    <property type="evidence" value="ECO:0007669"/>
    <property type="project" value="InterPro"/>
</dbReference>
<dbReference type="InterPro" id="IPR044098">
    <property type="entry name" value="STAMBP/STALP-like_MPN"/>
</dbReference>
<keyword evidence="3" id="KW-0645">Protease</keyword>
<evidence type="ECO:0000256" key="3">
    <source>
        <dbReference type="ARBA" id="ARBA00022670"/>
    </source>
</evidence>
<dbReference type="EMBL" id="UYYA01000339">
    <property type="protein sequence ID" value="VDM53558.1"/>
    <property type="molecule type" value="Genomic_DNA"/>
</dbReference>
<dbReference type="GO" id="GO:0046872">
    <property type="term" value="F:metal ion binding"/>
    <property type="evidence" value="ECO:0007669"/>
    <property type="project" value="UniProtKB-KW"/>
</dbReference>
<dbReference type="Proteomes" id="UP000267027">
    <property type="component" value="Unassembled WGS sequence"/>
</dbReference>
<keyword evidence="8" id="KW-0482">Metalloprotease</keyword>
<dbReference type="Gene3D" id="3.40.140.10">
    <property type="entry name" value="Cytidine Deaminase, domain 2"/>
    <property type="match status" value="1"/>
</dbReference>
<comment type="similarity">
    <text evidence="2">Belongs to the peptidase M67C family.</text>
</comment>
<proteinExistence type="inferred from homology"/>
<name>A0A0R3PDG1_ANGCS</name>
<dbReference type="OrthoDB" id="3640at2759"/>
<protein>
    <submittedName>
        <fullName evidence="13">MPN domain-containing protein</fullName>
    </submittedName>
</protein>
<dbReference type="GO" id="GO:0140492">
    <property type="term" value="F:metal-dependent deubiquitinase activity"/>
    <property type="evidence" value="ECO:0007669"/>
    <property type="project" value="InterPro"/>
</dbReference>
<organism evidence="13">
    <name type="scientific">Angiostrongylus costaricensis</name>
    <name type="common">Nematode worm</name>
    <dbReference type="NCBI Taxonomy" id="334426"/>
    <lineage>
        <taxon>Eukaryota</taxon>
        <taxon>Metazoa</taxon>
        <taxon>Ecdysozoa</taxon>
        <taxon>Nematoda</taxon>
        <taxon>Chromadorea</taxon>
        <taxon>Rhabditida</taxon>
        <taxon>Rhabditina</taxon>
        <taxon>Rhabditomorpha</taxon>
        <taxon>Strongyloidea</taxon>
        <taxon>Metastrongylidae</taxon>
        <taxon>Angiostrongylus</taxon>
    </lineage>
</organism>